<evidence type="ECO:0000313" key="2">
    <source>
        <dbReference type="Proteomes" id="UP000237000"/>
    </source>
</evidence>
<dbReference type="InParanoid" id="A0A2P5EJH4"/>
<reference evidence="2" key="1">
    <citation type="submission" date="2016-06" db="EMBL/GenBank/DDBJ databases">
        <title>Parallel loss of symbiosis genes in relatives of nitrogen-fixing non-legume Parasponia.</title>
        <authorList>
            <person name="Van Velzen R."/>
            <person name="Holmer R."/>
            <person name="Bu F."/>
            <person name="Rutten L."/>
            <person name="Van Zeijl A."/>
            <person name="Liu W."/>
            <person name="Santuari L."/>
            <person name="Cao Q."/>
            <person name="Sharma T."/>
            <person name="Shen D."/>
            <person name="Roswanjaya Y."/>
            <person name="Wardhani T."/>
            <person name="Kalhor M.S."/>
            <person name="Jansen J."/>
            <person name="Van den Hoogen J."/>
            <person name="Gungor B."/>
            <person name="Hartog M."/>
            <person name="Hontelez J."/>
            <person name="Verver J."/>
            <person name="Yang W.-C."/>
            <person name="Schijlen E."/>
            <person name="Repin R."/>
            <person name="Schilthuizen M."/>
            <person name="Schranz E."/>
            <person name="Heidstra R."/>
            <person name="Miyata K."/>
            <person name="Fedorova E."/>
            <person name="Kohlen W."/>
            <person name="Bisseling T."/>
            <person name="Smit S."/>
            <person name="Geurts R."/>
        </authorList>
    </citation>
    <scope>NUCLEOTIDE SEQUENCE [LARGE SCALE GENOMIC DNA]</scope>
    <source>
        <strain evidence="2">cv. RG33-2</strain>
    </source>
</reference>
<keyword evidence="2" id="KW-1185">Reference proteome</keyword>
<dbReference type="EMBL" id="JXTC01000144">
    <property type="protein sequence ID" value="PON85694.1"/>
    <property type="molecule type" value="Genomic_DNA"/>
</dbReference>
<gene>
    <name evidence="1" type="ORF">TorRG33x02_185500</name>
</gene>
<dbReference type="OrthoDB" id="1929473at2759"/>
<accession>A0A2P5EJH4</accession>
<dbReference type="Proteomes" id="UP000237000">
    <property type="component" value="Unassembled WGS sequence"/>
</dbReference>
<dbReference type="AlphaFoldDB" id="A0A2P5EJH4"/>
<feature type="non-terminal residue" evidence="1">
    <location>
        <position position="61"/>
    </location>
</feature>
<protein>
    <submittedName>
        <fullName evidence="1">Uncharacterized protein</fullName>
    </submittedName>
</protein>
<organism evidence="1 2">
    <name type="scientific">Trema orientale</name>
    <name type="common">Charcoal tree</name>
    <name type="synonym">Celtis orientalis</name>
    <dbReference type="NCBI Taxonomy" id="63057"/>
    <lineage>
        <taxon>Eukaryota</taxon>
        <taxon>Viridiplantae</taxon>
        <taxon>Streptophyta</taxon>
        <taxon>Embryophyta</taxon>
        <taxon>Tracheophyta</taxon>
        <taxon>Spermatophyta</taxon>
        <taxon>Magnoliopsida</taxon>
        <taxon>eudicotyledons</taxon>
        <taxon>Gunneridae</taxon>
        <taxon>Pentapetalae</taxon>
        <taxon>rosids</taxon>
        <taxon>fabids</taxon>
        <taxon>Rosales</taxon>
        <taxon>Cannabaceae</taxon>
        <taxon>Trema</taxon>
    </lineage>
</organism>
<evidence type="ECO:0000313" key="1">
    <source>
        <dbReference type="EMBL" id="PON85694.1"/>
    </source>
</evidence>
<sequence>MKFWWHGSTHLGRFWHPKAWDAVYQPKALGGLGFRKFHDINRALIAKLGWSLQTEKDKLWV</sequence>
<comment type="caution">
    <text evidence="1">The sequence shown here is derived from an EMBL/GenBank/DDBJ whole genome shotgun (WGS) entry which is preliminary data.</text>
</comment>
<name>A0A2P5EJH4_TREOI</name>
<proteinExistence type="predicted"/>